<feature type="chain" id="PRO_5012748231" description="SH3 domain-containing protein" evidence="1">
    <location>
        <begin position="29"/>
        <end position="130"/>
    </location>
</feature>
<reference evidence="2 3" key="1">
    <citation type="submission" date="2016-11" db="EMBL/GenBank/DDBJ databases">
        <authorList>
            <person name="Jaros S."/>
            <person name="Januszkiewicz K."/>
            <person name="Wedrychowicz H."/>
        </authorList>
    </citation>
    <scope>NUCLEOTIDE SEQUENCE [LARGE SCALE GENOMIC DNA]</scope>
    <source>
        <strain evidence="2 3">CGMCC 4.5723</strain>
    </source>
</reference>
<proteinExistence type="predicted"/>
<name>A0A1M6AVJ3_9ACTN</name>
<keyword evidence="1" id="KW-0732">Signal</keyword>
<organism evidence="2 3">
    <name type="scientific">Nocardiopsis flavescens</name>
    <dbReference type="NCBI Taxonomy" id="758803"/>
    <lineage>
        <taxon>Bacteria</taxon>
        <taxon>Bacillati</taxon>
        <taxon>Actinomycetota</taxon>
        <taxon>Actinomycetes</taxon>
        <taxon>Streptosporangiales</taxon>
        <taxon>Nocardiopsidaceae</taxon>
        <taxon>Nocardiopsis</taxon>
    </lineage>
</organism>
<feature type="signal peptide" evidence="1">
    <location>
        <begin position="1"/>
        <end position="28"/>
    </location>
</feature>
<evidence type="ECO:0000256" key="1">
    <source>
        <dbReference type="SAM" id="SignalP"/>
    </source>
</evidence>
<evidence type="ECO:0000313" key="3">
    <source>
        <dbReference type="Proteomes" id="UP000184452"/>
    </source>
</evidence>
<accession>A0A1M6AVJ3</accession>
<dbReference type="AlphaFoldDB" id="A0A1M6AVJ3"/>
<gene>
    <name evidence="2" type="ORF">SAMN05421803_101128</name>
</gene>
<evidence type="ECO:0000313" key="2">
    <source>
        <dbReference type="EMBL" id="SHI40470.1"/>
    </source>
</evidence>
<protein>
    <recommendedName>
        <fullName evidence="4">SH3 domain-containing protein</fullName>
    </recommendedName>
</protein>
<dbReference type="STRING" id="758803.SAMN05421803_101128"/>
<sequence>MRMKTLFSPLLVALMAVGLFASTAPASAATGPSAAPADEVSAQAYRVTAWNNGPTPVRAEPNNNSRQLSHVVAPHSYNAECWGRYQTITYLGYTSNVWVRLRLNSGGVGWVTAIALSGDYKANLPAGARC</sequence>
<keyword evidence="3" id="KW-1185">Reference proteome</keyword>
<dbReference type="Proteomes" id="UP000184452">
    <property type="component" value="Unassembled WGS sequence"/>
</dbReference>
<evidence type="ECO:0008006" key="4">
    <source>
        <dbReference type="Google" id="ProtNLM"/>
    </source>
</evidence>
<dbReference type="EMBL" id="FQZK01000001">
    <property type="protein sequence ID" value="SHI40470.1"/>
    <property type="molecule type" value="Genomic_DNA"/>
</dbReference>